<sequence>MGEPTTLNEMYKLLSADNKKQTAQLTEKIEQSEANVSRHLRKTNRKIVEIEQRNIFLERKIRRNNVLFFGYKVEDPKDLLKLTISKINELLATNIKEDNINNIYKVGKSDSAPTLIEFISYLKKAELFKDPEKLRALKNTPYAISNDLCEEDRRELKTLRKHQKKAHDENKPAKIKGLKLEIDNKLYTAKELEGHSESDIPTTSSETEESSEEESEEEEQNIEQRTSVDQDQNKNSKKRKQHKTPSPGGMKTRSNKKKKTIRKL</sequence>
<gene>
    <name evidence="3" type="ORF">CEUTPL_LOCUS13840</name>
</gene>
<name>A0A9N9N279_9CUCU</name>
<reference evidence="3" key="1">
    <citation type="submission" date="2022-01" db="EMBL/GenBank/DDBJ databases">
        <authorList>
            <person name="King R."/>
        </authorList>
    </citation>
    <scope>NUCLEOTIDE SEQUENCE</scope>
</reference>
<evidence type="ECO:0000313" key="4">
    <source>
        <dbReference type="Proteomes" id="UP001152799"/>
    </source>
</evidence>
<evidence type="ECO:0000256" key="1">
    <source>
        <dbReference type="SAM" id="Coils"/>
    </source>
</evidence>
<dbReference type="OrthoDB" id="6781016at2759"/>
<feature type="coiled-coil region" evidence="1">
    <location>
        <begin position="22"/>
        <end position="60"/>
    </location>
</feature>
<proteinExistence type="predicted"/>
<feature type="region of interest" description="Disordered" evidence="2">
    <location>
        <begin position="189"/>
        <end position="264"/>
    </location>
</feature>
<evidence type="ECO:0000256" key="2">
    <source>
        <dbReference type="SAM" id="MobiDB-lite"/>
    </source>
</evidence>
<organism evidence="3 4">
    <name type="scientific">Ceutorhynchus assimilis</name>
    <name type="common">cabbage seed weevil</name>
    <dbReference type="NCBI Taxonomy" id="467358"/>
    <lineage>
        <taxon>Eukaryota</taxon>
        <taxon>Metazoa</taxon>
        <taxon>Ecdysozoa</taxon>
        <taxon>Arthropoda</taxon>
        <taxon>Hexapoda</taxon>
        <taxon>Insecta</taxon>
        <taxon>Pterygota</taxon>
        <taxon>Neoptera</taxon>
        <taxon>Endopterygota</taxon>
        <taxon>Coleoptera</taxon>
        <taxon>Polyphaga</taxon>
        <taxon>Cucujiformia</taxon>
        <taxon>Curculionidae</taxon>
        <taxon>Ceutorhynchinae</taxon>
        <taxon>Ceutorhynchus</taxon>
    </lineage>
</organism>
<protein>
    <submittedName>
        <fullName evidence="3">Uncharacterized protein</fullName>
    </submittedName>
</protein>
<feature type="compositionally biased region" description="Acidic residues" evidence="2">
    <location>
        <begin position="206"/>
        <end position="221"/>
    </location>
</feature>
<keyword evidence="4" id="KW-1185">Reference proteome</keyword>
<dbReference type="AlphaFoldDB" id="A0A9N9N279"/>
<feature type="compositionally biased region" description="Basic and acidic residues" evidence="2">
    <location>
        <begin position="189"/>
        <end position="198"/>
    </location>
</feature>
<keyword evidence="1" id="KW-0175">Coiled coil</keyword>
<dbReference type="EMBL" id="OU892285">
    <property type="protein sequence ID" value="CAG9773449.1"/>
    <property type="molecule type" value="Genomic_DNA"/>
</dbReference>
<evidence type="ECO:0000313" key="3">
    <source>
        <dbReference type="EMBL" id="CAG9773449.1"/>
    </source>
</evidence>
<feature type="compositionally biased region" description="Basic residues" evidence="2">
    <location>
        <begin position="253"/>
        <end position="264"/>
    </location>
</feature>
<accession>A0A9N9N279</accession>
<dbReference type="Proteomes" id="UP001152799">
    <property type="component" value="Chromosome 9"/>
</dbReference>